<dbReference type="OMA" id="THPKLCA"/>
<gene>
    <name evidence="2" type="ORF">TRIUR3_01399</name>
</gene>
<sequence>MPRRQQPPRSRPCRRVLAPRRRRRAHPLPRRDCRPNLLPPPPPSSGRLELTHPKLCAYVYIHMLCSAVSQDDRTFPFVLHAAAEAHAAKGQAVKLHAAALRSGHLTDVFAGNTLRLFLCGHLTDVTRAGCLMKCQSRMLSVVSAFLANKMLDDVRQALVSMTESGQRGPCECGKLGLGYACLISSCVHTTVATGFSCRGSDG</sequence>
<evidence type="ECO:0000313" key="2">
    <source>
        <dbReference type="EMBL" id="EMS53726.1"/>
    </source>
</evidence>
<proteinExistence type="predicted"/>
<accession>M7Z2L4</accession>
<name>M7Z2L4_TRIUA</name>
<feature type="region of interest" description="Disordered" evidence="1">
    <location>
        <begin position="1"/>
        <end position="46"/>
    </location>
</feature>
<dbReference type="STRING" id="4572.M7Z2L4"/>
<protein>
    <recommendedName>
        <fullName evidence="3">Pentatricopeptide repeat-containing protein</fullName>
    </recommendedName>
</protein>
<evidence type="ECO:0000256" key="1">
    <source>
        <dbReference type="SAM" id="MobiDB-lite"/>
    </source>
</evidence>
<dbReference type="EMBL" id="KD190692">
    <property type="protein sequence ID" value="EMS53726.1"/>
    <property type="molecule type" value="Genomic_DNA"/>
</dbReference>
<evidence type="ECO:0008006" key="3">
    <source>
        <dbReference type="Google" id="ProtNLM"/>
    </source>
</evidence>
<dbReference type="AlphaFoldDB" id="M7Z2L4"/>
<organism evidence="2">
    <name type="scientific">Triticum urartu</name>
    <name type="common">Red wild einkorn</name>
    <name type="synonym">Crithodium urartu</name>
    <dbReference type="NCBI Taxonomy" id="4572"/>
    <lineage>
        <taxon>Eukaryota</taxon>
        <taxon>Viridiplantae</taxon>
        <taxon>Streptophyta</taxon>
        <taxon>Embryophyta</taxon>
        <taxon>Tracheophyta</taxon>
        <taxon>Spermatophyta</taxon>
        <taxon>Magnoliopsida</taxon>
        <taxon>Liliopsida</taxon>
        <taxon>Poales</taxon>
        <taxon>Poaceae</taxon>
        <taxon>BOP clade</taxon>
        <taxon>Pooideae</taxon>
        <taxon>Triticodae</taxon>
        <taxon>Triticeae</taxon>
        <taxon>Triticinae</taxon>
        <taxon>Triticum</taxon>
    </lineage>
</organism>
<reference evidence="2" key="1">
    <citation type="journal article" date="2013" name="Nature">
        <title>Draft genome of the wheat A-genome progenitor Triticum urartu.</title>
        <authorList>
            <person name="Ling H.Q."/>
            <person name="Zhao S."/>
            <person name="Liu D."/>
            <person name="Wang J."/>
            <person name="Sun H."/>
            <person name="Zhang C."/>
            <person name="Fan H."/>
            <person name="Li D."/>
            <person name="Dong L."/>
            <person name="Tao Y."/>
            <person name="Gao C."/>
            <person name="Wu H."/>
            <person name="Li Y."/>
            <person name="Cui Y."/>
            <person name="Guo X."/>
            <person name="Zheng S."/>
            <person name="Wang B."/>
            <person name="Yu K."/>
            <person name="Liang Q."/>
            <person name="Yang W."/>
            <person name="Lou X."/>
            <person name="Chen J."/>
            <person name="Feng M."/>
            <person name="Jian J."/>
            <person name="Zhang X."/>
            <person name="Luo G."/>
            <person name="Jiang Y."/>
            <person name="Liu J."/>
            <person name="Wang Z."/>
            <person name="Sha Y."/>
            <person name="Zhang B."/>
            <person name="Wu H."/>
            <person name="Tang D."/>
            <person name="Shen Q."/>
            <person name="Xue P."/>
            <person name="Zou S."/>
            <person name="Wang X."/>
            <person name="Liu X."/>
            <person name="Wang F."/>
            <person name="Yang Y."/>
            <person name="An X."/>
            <person name="Dong Z."/>
            <person name="Zhang K."/>
            <person name="Zhang X."/>
            <person name="Luo M.C."/>
            <person name="Dvorak J."/>
            <person name="Tong Y."/>
            <person name="Wang J."/>
            <person name="Yang H."/>
            <person name="Li Z."/>
            <person name="Wang D."/>
            <person name="Zhang A."/>
            <person name="Wang J."/>
        </authorList>
    </citation>
    <scope>NUCLEOTIDE SEQUENCE</scope>
</reference>
<feature type="compositionally biased region" description="Basic residues" evidence="1">
    <location>
        <begin position="11"/>
        <end position="28"/>
    </location>
</feature>